<dbReference type="RefSeq" id="WP_135499148.1">
    <property type="nucleotide sequence ID" value="NZ_SRLD01000042.1"/>
</dbReference>
<name>A0A4Z0PIF5_9BACT</name>
<evidence type="ECO:0000313" key="1">
    <source>
        <dbReference type="EMBL" id="TGE14085.1"/>
    </source>
</evidence>
<proteinExistence type="predicted"/>
<gene>
    <name evidence="1" type="ORF">E5J99_17685</name>
</gene>
<keyword evidence="2" id="KW-1185">Reference proteome</keyword>
<evidence type="ECO:0000313" key="2">
    <source>
        <dbReference type="Proteomes" id="UP000297739"/>
    </source>
</evidence>
<accession>A0A4Z0PIF5</accession>
<protein>
    <submittedName>
        <fullName evidence="1">Uncharacterized protein</fullName>
    </submittedName>
</protein>
<dbReference type="OrthoDB" id="997000at2"/>
<comment type="caution">
    <text evidence="1">The sequence shown here is derived from an EMBL/GenBank/DDBJ whole genome shotgun (WGS) entry which is preliminary data.</text>
</comment>
<dbReference type="EMBL" id="SRLD01000042">
    <property type="protein sequence ID" value="TGE14085.1"/>
    <property type="molecule type" value="Genomic_DNA"/>
</dbReference>
<dbReference type="AlphaFoldDB" id="A0A4Z0PIF5"/>
<dbReference type="Proteomes" id="UP000297739">
    <property type="component" value="Unassembled WGS sequence"/>
</dbReference>
<organism evidence="1 2">
    <name type="scientific">Hymenobacter elongatus</name>
    <dbReference type="NCBI Taxonomy" id="877208"/>
    <lineage>
        <taxon>Bacteria</taxon>
        <taxon>Pseudomonadati</taxon>
        <taxon>Bacteroidota</taxon>
        <taxon>Cytophagia</taxon>
        <taxon>Cytophagales</taxon>
        <taxon>Hymenobacteraceae</taxon>
        <taxon>Hymenobacter</taxon>
    </lineage>
</organism>
<sequence>MPVPYRTLFFLDNATTSIVEIKRLDLPTEQDPGLLYHWLLFDKATQNIIKLEFLSMNSLPQVEEREFAQGSLRFDPQTGAYTSATTGQTQQLAASRHTALPQPLAQAAEGYLQAL</sequence>
<reference evidence="1 2" key="1">
    <citation type="submission" date="2019-04" db="EMBL/GenBank/DDBJ databases">
        <authorList>
            <person name="Feng G."/>
            <person name="Zhang J."/>
            <person name="Zhu H."/>
        </authorList>
    </citation>
    <scope>NUCLEOTIDE SEQUENCE [LARGE SCALE GENOMIC DNA]</scope>
    <source>
        <strain evidence="1 2">JCM 17223</strain>
    </source>
</reference>